<feature type="region of interest" description="Disordered" evidence="1">
    <location>
        <begin position="26"/>
        <end position="67"/>
    </location>
</feature>
<gene>
    <name evidence="2" type="ORF">PSHT_02439</name>
</gene>
<name>A0A2S4WI38_9BASI</name>
<keyword evidence="3" id="KW-1185">Reference proteome</keyword>
<dbReference type="Proteomes" id="UP000238274">
    <property type="component" value="Unassembled WGS sequence"/>
</dbReference>
<evidence type="ECO:0000256" key="1">
    <source>
        <dbReference type="SAM" id="MobiDB-lite"/>
    </source>
</evidence>
<reference evidence="2 3" key="1">
    <citation type="submission" date="2017-12" db="EMBL/GenBank/DDBJ databases">
        <title>Gene loss provides genomic basis for host adaptation in cereal stripe rust fungi.</title>
        <authorList>
            <person name="Xia C."/>
        </authorList>
    </citation>
    <scope>NUCLEOTIDE SEQUENCE [LARGE SCALE GENOMIC DNA]</scope>
    <source>
        <strain evidence="2 3">93TX-2</strain>
    </source>
</reference>
<organism evidence="2 3">
    <name type="scientific">Puccinia striiformis</name>
    <dbReference type="NCBI Taxonomy" id="27350"/>
    <lineage>
        <taxon>Eukaryota</taxon>
        <taxon>Fungi</taxon>
        <taxon>Dikarya</taxon>
        <taxon>Basidiomycota</taxon>
        <taxon>Pucciniomycotina</taxon>
        <taxon>Pucciniomycetes</taxon>
        <taxon>Pucciniales</taxon>
        <taxon>Pucciniaceae</taxon>
        <taxon>Puccinia</taxon>
    </lineage>
</organism>
<dbReference type="VEuPathDB" id="FungiDB:PSTT_09272"/>
<evidence type="ECO:0000313" key="2">
    <source>
        <dbReference type="EMBL" id="POW21378.1"/>
    </source>
</evidence>
<proteinExistence type="predicted"/>
<accession>A0A2S4WI38</accession>
<dbReference type="AlphaFoldDB" id="A0A2S4WI38"/>
<dbReference type="EMBL" id="PKSM01000021">
    <property type="protein sequence ID" value="POW21378.1"/>
    <property type="molecule type" value="Genomic_DNA"/>
</dbReference>
<comment type="caution">
    <text evidence="2">The sequence shown here is derived from an EMBL/GenBank/DDBJ whole genome shotgun (WGS) entry which is preliminary data.</text>
</comment>
<dbReference type="VEuPathDB" id="FungiDB:PSHT_02439"/>
<reference evidence="3" key="3">
    <citation type="journal article" date="2018" name="Mol. Plant Microbe Interact.">
        <title>Genome sequence resources for the wheat stripe rust pathogen (Puccinia striiformis f. sp. tritici) and the barley stripe rust pathogen (Puccinia striiformis f. sp. hordei).</title>
        <authorList>
            <person name="Xia C."/>
            <person name="Wang M."/>
            <person name="Yin C."/>
            <person name="Cornejo O.E."/>
            <person name="Hulbert S.H."/>
            <person name="Chen X."/>
        </authorList>
    </citation>
    <scope>NUCLEOTIDE SEQUENCE [LARGE SCALE GENOMIC DNA]</scope>
    <source>
        <strain evidence="3">93TX-2</strain>
    </source>
</reference>
<protein>
    <submittedName>
        <fullName evidence="2">Uncharacterized protein</fullName>
    </submittedName>
</protein>
<evidence type="ECO:0000313" key="3">
    <source>
        <dbReference type="Proteomes" id="UP000238274"/>
    </source>
</evidence>
<reference evidence="3" key="2">
    <citation type="journal article" date="2018" name="BMC Genomics">
        <title>Genomic insights into host adaptation between the wheat stripe rust pathogen (Puccinia striiformis f. sp. tritici) and the barley stripe rust pathogen (Puccinia striiformis f. sp. hordei).</title>
        <authorList>
            <person name="Xia C."/>
            <person name="Wang M."/>
            <person name="Yin C."/>
            <person name="Cornejo O.E."/>
            <person name="Hulbert S.H."/>
            <person name="Chen X."/>
        </authorList>
    </citation>
    <scope>NUCLEOTIDE SEQUENCE [LARGE SCALE GENOMIC DNA]</scope>
    <source>
        <strain evidence="3">93TX-2</strain>
    </source>
</reference>
<sequence>MADGTQMLIRPIILYQGSEFRQEFGSLESASQGVGKPANTFHPPGGSDRRPKLEEDEEPTTKRQRIHLHGQQPVSMLDNTLASNPEANFESVPYVTNHPGTFHDQPAKDDIPFYPIDQSVPLANNLETPACQPALERATPAHQNNSPRSGPSESVQGQIIETSPASLPQPPFVGSKADASSDPMAITKTLGWVPSSFPIVHGLDRTITDESFDKLIAELQQSWESFVRRELYLVDPIVDQKFDYLPVNMVSYLGHSTKVIQVLDGNYHYASMFVISARIKHLFRMLLYNHRLSSSQIERATPYQIFNEQRMILLWLTNELHDAEHSLPVLGEVKSFQLGKGFGPVQRWIIWYLHHGDVDSFVYNTSIALIWFWYKSQARSKWEKFELNRQTLGLDSFWSLMHHYARNTGPDPQYFKFKAFHPSFYLPSYIGENINLKAFKTSTQQYNNWFFKFTADPGEIETHKAILDKLSEVYKPYRIVDHKSSPCLTLQDFFGISSSLEPVEDSETNEAMFAIRPTDITGKVIQLTELIKTVENLLESCQWWQKNLNLGLEAHGLDPIDNTHHKFSDWLQEILYGTKHSLPVFGIINQETYNLLEGQPGFTCIRRFVIHHLSANSSSETSGSQNIIRPSSIATDSITLIVHWIYSNHLEFGKFILHPKRYIQYFIDGIPFEVQHFSVAFMCMTFQNVQRRSSNHFEELRIIFELNCLAFDLPGQIAIQLRARTGYLFNQSFWRITQH</sequence>